<dbReference type="EMBL" id="HBGK01005107">
    <property type="protein sequence ID" value="CAD9273833.1"/>
    <property type="molecule type" value="Transcribed_RNA"/>
</dbReference>
<sequence length="99" mass="11313">MATDLVDVQPHQRENRTSEFLCDPDRSRRVSATRLLTAFWDRSLLRSIPPFIATMRENLAAATNRFLASDVTINKLTSLIRERCRIPRSRAQDPSQSGV</sequence>
<reference evidence="1" key="1">
    <citation type="submission" date="2021-01" db="EMBL/GenBank/DDBJ databases">
        <authorList>
            <person name="Corre E."/>
            <person name="Pelletier E."/>
            <person name="Niang G."/>
            <person name="Scheremetjew M."/>
            <person name="Finn R."/>
            <person name="Kale V."/>
            <person name="Holt S."/>
            <person name="Cochrane G."/>
            <person name="Meng A."/>
            <person name="Brown T."/>
            <person name="Cohen L."/>
        </authorList>
    </citation>
    <scope>NUCLEOTIDE SEQUENCE</scope>
    <source>
        <strain evidence="1">CCMP 410</strain>
    </source>
</reference>
<name>A0A7S1Y339_9STRA</name>
<evidence type="ECO:0000313" key="1">
    <source>
        <dbReference type="EMBL" id="CAD9273833.1"/>
    </source>
</evidence>
<organism evidence="1">
    <name type="scientific">Grammatophora oceanica</name>
    <dbReference type="NCBI Taxonomy" id="210454"/>
    <lineage>
        <taxon>Eukaryota</taxon>
        <taxon>Sar</taxon>
        <taxon>Stramenopiles</taxon>
        <taxon>Ochrophyta</taxon>
        <taxon>Bacillariophyta</taxon>
        <taxon>Fragilariophyceae</taxon>
        <taxon>Fragilariophycidae</taxon>
        <taxon>Rhabdonematales</taxon>
        <taxon>Grammatophoraceae</taxon>
        <taxon>Grammatophora</taxon>
    </lineage>
</organism>
<proteinExistence type="predicted"/>
<gene>
    <name evidence="1" type="ORF">GOCE00092_LOCUS2741</name>
</gene>
<accession>A0A7S1Y339</accession>
<dbReference type="AlphaFoldDB" id="A0A7S1Y339"/>
<protein>
    <submittedName>
        <fullName evidence="1">Uncharacterized protein</fullName>
    </submittedName>
</protein>